<reference evidence="1 3" key="2">
    <citation type="submission" date="2018-11" db="EMBL/GenBank/DDBJ databases">
        <authorList>
            <consortium name="Pathogen Informatics"/>
        </authorList>
    </citation>
    <scope>NUCLEOTIDE SEQUENCE [LARGE SCALE GENOMIC DNA]</scope>
</reference>
<evidence type="ECO:0000313" key="3">
    <source>
        <dbReference type="Proteomes" id="UP000274756"/>
    </source>
</evidence>
<proteinExistence type="predicted"/>
<evidence type="ECO:0000313" key="2">
    <source>
        <dbReference type="Proteomes" id="UP000038040"/>
    </source>
</evidence>
<keyword evidence="3" id="KW-1185">Reference proteome</keyword>
<dbReference type="WBParaSite" id="DME_0000589701-mRNA-1">
    <property type="protein sequence ID" value="DME_0000589701-mRNA-1"/>
    <property type="gene ID" value="DME_0000589701"/>
</dbReference>
<organism evidence="2 4">
    <name type="scientific">Dracunculus medinensis</name>
    <name type="common">Guinea worm</name>
    <dbReference type="NCBI Taxonomy" id="318479"/>
    <lineage>
        <taxon>Eukaryota</taxon>
        <taxon>Metazoa</taxon>
        <taxon>Ecdysozoa</taxon>
        <taxon>Nematoda</taxon>
        <taxon>Chromadorea</taxon>
        <taxon>Rhabditida</taxon>
        <taxon>Spirurina</taxon>
        <taxon>Dracunculoidea</taxon>
        <taxon>Dracunculidae</taxon>
        <taxon>Dracunculus</taxon>
    </lineage>
</organism>
<dbReference type="Proteomes" id="UP000274756">
    <property type="component" value="Unassembled WGS sequence"/>
</dbReference>
<dbReference type="AlphaFoldDB" id="A0A0N4UES5"/>
<protein>
    <submittedName>
        <fullName evidence="1 4">Uncharacterized protein</fullName>
    </submittedName>
</protein>
<dbReference type="OrthoDB" id="5877729at2759"/>
<sequence>MLAEQSSFEKMAREKNYDVIHSESECGKIVGLCERWRHSLEKSQHKVVFEGNAGLYFLVGDTNTAKFRCSSFPEVASWPHITFGTLKRSHTVNGFSLALSQAGAPTNTRTLLNAFEVCERESIRGDGSLLFHADFLIRLNFFAERFTEKIAELAATDLIKKFKSDMNPRAIYFTQSLVNGFHQEISSEFYDADGRESTPFFEKTLNVSEPETNSPSWFSAFSFRDDSKFLPFSYISNLNTSRKSGDSSCRICSDTRSDFIDLVRRASGVSSNNSEYKVPETALVGLSATEKEHIIKVNFYF</sequence>
<evidence type="ECO:0000313" key="4">
    <source>
        <dbReference type="WBParaSite" id="DME_0000589701-mRNA-1"/>
    </source>
</evidence>
<name>A0A0N4UES5_DRAME</name>
<accession>A0A0N4UES5</accession>
<dbReference type="STRING" id="318479.A0A0N4UES5"/>
<gene>
    <name evidence="1" type="ORF">DME_LOCUS9421</name>
</gene>
<dbReference type="EMBL" id="UYYG01001181">
    <property type="protein sequence ID" value="VDN59448.1"/>
    <property type="molecule type" value="Genomic_DNA"/>
</dbReference>
<reference evidence="4" key="1">
    <citation type="submission" date="2017-02" db="UniProtKB">
        <authorList>
            <consortium name="WormBaseParasite"/>
        </authorList>
    </citation>
    <scope>IDENTIFICATION</scope>
</reference>
<evidence type="ECO:0000313" key="1">
    <source>
        <dbReference type="EMBL" id="VDN59448.1"/>
    </source>
</evidence>
<dbReference type="Proteomes" id="UP000038040">
    <property type="component" value="Unplaced"/>
</dbReference>